<dbReference type="KEGG" id="mmaa:FR932_02440"/>
<dbReference type="EMBL" id="CP044399">
    <property type="protein sequence ID" value="QFI36770.1"/>
    <property type="molecule type" value="Genomic_DNA"/>
</dbReference>
<dbReference type="AlphaFoldDB" id="A0A5J6WHW5"/>
<evidence type="ECO:0000313" key="1">
    <source>
        <dbReference type="EMBL" id="QFI36770.1"/>
    </source>
</evidence>
<evidence type="ECO:0000313" key="2">
    <source>
        <dbReference type="Proteomes" id="UP000327424"/>
    </source>
</evidence>
<organism evidence="1 2">
    <name type="scientific">Moritella marina ATCC 15381</name>
    <dbReference type="NCBI Taxonomy" id="1202962"/>
    <lineage>
        <taxon>Bacteria</taxon>
        <taxon>Pseudomonadati</taxon>
        <taxon>Pseudomonadota</taxon>
        <taxon>Gammaproteobacteria</taxon>
        <taxon>Alteromonadales</taxon>
        <taxon>Moritellaceae</taxon>
        <taxon>Moritella</taxon>
    </lineage>
</organism>
<dbReference type="OrthoDB" id="7595800at2"/>
<name>A0A5J6WHW5_MORMI</name>
<keyword evidence="2" id="KW-1185">Reference proteome</keyword>
<protein>
    <submittedName>
        <fullName evidence="1">Uncharacterized protein</fullName>
    </submittedName>
</protein>
<dbReference type="Proteomes" id="UP000327424">
    <property type="component" value="Chromosome"/>
</dbReference>
<gene>
    <name evidence="1" type="ORF">FR932_02440</name>
</gene>
<reference evidence="1 2" key="1">
    <citation type="submission" date="2019-09" db="EMBL/GenBank/DDBJ databases">
        <title>Hybrid Assembly of the complete Genome of the Deep-Sea Bacterium Moritella marina from long Nanopore and Illumina reads.</title>
        <authorList>
            <person name="Magin S."/>
            <person name="Georgoulis A."/>
            <person name="Papadimitriou K."/>
            <person name="Iliakis G."/>
            <person name="Vorgias C.E."/>
        </authorList>
    </citation>
    <scope>NUCLEOTIDE SEQUENCE [LARGE SCALE GENOMIC DNA]</scope>
    <source>
        <strain evidence="1 2">MP-1</strain>
    </source>
</reference>
<sequence>MNRQQALQQIITFGEQRDAAVSALAQFGWDPSFEVISVDSHALILVLTKYMSGDIDADDLALWSNFIECRDELDYSDIEGYIYALADPEQMGGISLANIDKMLTVLC</sequence>
<dbReference type="RefSeq" id="WP_019441295.1">
    <property type="nucleotide sequence ID" value="NZ_ALOE01000015.1"/>
</dbReference>
<accession>A0A5J6WHW5</accession>
<proteinExistence type="predicted"/>